<dbReference type="EMBL" id="QKWZ01000444">
    <property type="protein sequence ID" value="PZT65451.1"/>
    <property type="molecule type" value="Genomic_DNA"/>
</dbReference>
<dbReference type="Proteomes" id="UP000249482">
    <property type="component" value="Unassembled WGS sequence"/>
</dbReference>
<feature type="domain" description="N-acetyltransferase" evidence="1">
    <location>
        <begin position="4"/>
        <end position="139"/>
    </location>
</feature>
<proteinExistence type="predicted"/>
<sequence>MNNIQIRNYQPGDFQQLCAIFIRAVTMTSRQIAAWAQIDESRWKEKLAKSQVRVAVINAQPVGFISRIEHYIDMLFVDPEYTRRGVASALLKPWIKSESELTVDASITAKPYGFQTVKQQRVECRGAWFTNFSMRYKPQH</sequence>
<dbReference type="PROSITE" id="PS51186">
    <property type="entry name" value="GNAT"/>
    <property type="match status" value="1"/>
</dbReference>
<gene>
    <name evidence="2" type="ORF">DNQ45_16510</name>
</gene>
<evidence type="ECO:0000259" key="1">
    <source>
        <dbReference type="PROSITE" id="PS51186"/>
    </source>
</evidence>
<dbReference type="PANTHER" id="PTHR43451:SF1">
    <property type="entry name" value="ACETYLTRANSFERASE"/>
    <property type="match status" value="1"/>
</dbReference>
<comment type="caution">
    <text evidence="2">The sequence shown here is derived from an EMBL/GenBank/DDBJ whole genome shotgun (WGS) entry which is preliminary data.</text>
</comment>
<dbReference type="Gene3D" id="3.40.630.30">
    <property type="match status" value="1"/>
</dbReference>
<dbReference type="AlphaFoldDB" id="A0A2W6PAR0"/>
<accession>A0A2W6PAR0</accession>
<dbReference type="InterPro" id="IPR016181">
    <property type="entry name" value="Acyl_CoA_acyltransferase"/>
</dbReference>
<name>A0A2W6PAR0_ECOLX</name>
<organism evidence="2 3">
    <name type="scientific">Escherichia coli</name>
    <dbReference type="NCBI Taxonomy" id="562"/>
    <lineage>
        <taxon>Bacteria</taxon>
        <taxon>Pseudomonadati</taxon>
        <taxon>Pseudomonadota</taxon>
        <taxon>Gammaproteobacteria</taxon>
        <taxon>Enterobacterales</taxon>
        <taxon>Enterobacteriaceae</taxon>
        <taxon>Escherichia</taxon>
    </lineage>
</organism>
<evidence type="ECO:0000313" key="2">
    <source>
        <dbReference type="EMBL" id="PZT65451.1"/>
    </source>
</evidence>
<keyword evidence="2" id="KW-0808">Transferase</keyword>
<dbReference type="SUPFAM" id="SSF55729">
    <property type="entry name" value="Acyl-CoA N-acyltransferases (Nat)"/>
    <property type="match status" value="1"/>
</dbReference>
<dbReference type="InterPro" id="IPR052564">
    <property type="entry name" value="N-acetyltrans/Recomb-assoc"/>
</dbReference>
<dbReference type="Pfam" id="PF13673">
    <property type="entry name" value="Acetyltransf_10"/>
    <property type="match status" value="1"/>
</dbReference>
<dbReference type="NCBIfam" id="NF007338">
    <property type="entry name" value="PRK09831.1"/>
    <property type="match status" value="1"/>
</dbReference>
<dbReference type="InterPro" id="IPR000182">
    <property type="entry name" value="GNAT_dom"/>
</dbReference>
<dbReference type="CDD" id="cd04301">
    <property type="entry name" value="NAT_SF"/>
    <property type="match status" value="1"/>
</dbReference>
<dbReference type="GO" id="GO:0016747">
    <property type="term" value="F:acyltransferase activity, transferring groups other than amino-acyl groups"/>
    <property type="evidence" value="ECO:0007669"/>
    <property type="project" value="InterPro"/>
</dbReference>
<evidence type="ECO:0000313" key="3">
    <source>
        <dbReference type="Proteomes" id="UP000249482"/>
    </source>
</evidence>
<reference evidence="2 3" key="1">
    <citation type="submission" date="2018-06" db="EMBL/GenBank/DDBJ databases">
        <title>Draft genome sequence of mcr-1-harboring Escherichia coli isolated from wound infection of a hospitalized patient, in Bolivia.</title>
        <authorList>
            <person name="Munoz M.E."/>
            <person name="Moura Q."/>
            <person name="Ventura P.R.M."/>
            <person name="Bustos L.R."/>
            <person name="Ovando B.G."/>
            <person name="Terrazas D.I.V."/>
            <person name="Yarhui N.B."/>
            <person name="Cerdeira L."/>
            <person name="Lincopan N."/>
        </authorList>
    </citation>
    <scope>NUCLEOTIDE SEQUENCE [LARGE SCALE GENOMIC DNA]</scope>
    <source>
        <strain evidence="2 3">EcMLT</strain>
    </source>
</reference>
<protein>
    <submittedName>
        <fullName evidence="2">GNAT family N-acetyltransferase</fullName>
    </submittedName>
</protein>
<dbReference type="PANTHER" id="PTHR43451">
    <property type="entry name" value="ACETYLTRANSFERASE (GNAT) FAMILY PROTEIN"/>
    <property type="match status" value="1"/>
</dbReference>